<name>A0ABT9NZF6_9ACTN</name>
<dbReference type="PANTHER" id="PTHR47791:SF3">
    <property type="entry name" value="MEIOTICALLY UP-REGULATED GENE 191 PROTEIN"/>
    <property type="match status" value="1"/>
</dbReference>
<dbReference type="Gene3D" id="1.50.10.20">
    <property type="match status" value="1"/>
</dbReference>
<evidence type="ECO:0000313" key="3">
    <source>
        <dbReference type="Proteomes" id="UP001235712"/>
    </source>
</evidence>
<dbReference type="RefSeq" id="WP_307239954.1">
    <property type="nucleotide sequence ID" value="NZ_JAUSQZ010000001.1"/>
</dbReference>
<accession>A0ABT9NZF6</accession>
<protein>
    <recommendedName>
        <fullName evidence="4">Glycosyl hydrolase family 76</fullName>
    </recommendedName>
</protein>
<reference evidence="2 3" key="1">
    <citation type="submission" date="2023-07" db="EMBL/GenBank/DDBJ databases">
        <title>Sequencing the genomes of 1000 actinobacteria strains.</title>
        <authorList>
            <person name="Klenk H.-P."/>
        </authorList>
    </citation>
    <scope>NUCLEOTIDE SEQUENCE [LARGE SCALE GENOMIC DNA]</scope>
    <source>
        <strain evidence="2 3">DSM 44388</strain>
    </source>
</reference>
<proteinExistence type="predicted"/>
<organism evidence="2 3">
    <name type="scientific">Kineosporia succinea</name>
    <dbReference type="NCBI Taxonomy" id="84632"/>
    <lineage>
        <taxon>Bacteria</taxon>
        <taxon>Bacillati</taxon>
        <taxon>Actinomycetota</taxon>
        <taxon>Actinomycetes</taxon>
        <taxon>Kineosporiales</taxon>
        <taxon>Kineosporiaceae</taxon>
        <taxon>Kineosporia</taxon>
    </lineage>
</organism>
<dbReference type="InterPro" id="IPR008928">
    <property type="entry name" value="6-hairpin_glycosidase_sf"/>
</dbReference>
<keyword evidence="1" id="KW-0732">Signal</keyword>
<dbReference type="Pfam" id="PF03663">
    <property type="entry name" value="Glyco_hydro_76"/>
    <property type="match status" value="1"/>
</dbReference>
<dbReference type="Proteomes" id="UP001235712">
    <property type="component" value="Unassembled WGS sequence"/>
</dbReference>
<evidence type="ECO:0000313" key="2">
    <source>
        <dbReference type="EMBL" id="MDP9825804.1"/>
    </source>
</evidence>
<sequence length="501" mass="53763">MRPSRFKLASVAAAGALAVGVVIQWPMSSSAQTQAQAQAEAQTASTQAAAGQICNRYCDGRDAASAAGDRIPVNAAVHGRSVKLHVNDADSMAWASLETGNPADEVWLDRSFDGGKTWSAGSRLGATKATERSARTTQFNVDDWNTRGVGLVRACGKAGDRTEIACTPWARSTWNASTRSTAAATALMTGYDQNTGLFANNAWWTSANALTAVMDNISSSSMGSYRYAIANTYDKQKNAHAGQFRNEFLDDTAWWGLAWIKAYDLTKDQRYLDTARADADHLQQYWDTTCGGGVWWKTDKKAKNAIENSLYIQLNAQLSQRIAGDTTYRGRAQAGWKWFNESGLVNGQNLVNDGLNMSTCKNNGSTTWTYNQGVLVNALTELHRTTGDATTLAKARSIADAMTSKTGLSPAGVLQEPPNGNNCDQDGGTFKGAAIRGLGVLNKSTNSAYSSYLKTNADSAWSTDRNAADFYGWDWAPVTNGHSGTGHTCQLSALDLLNAAS</sequence>
<feature type="chain" id="PRO_5046077628" description="Glycosyl hydrolase family 76" evidence="1">
    <location>
        <begin position="32"/>
        <end position="501"/>
    </location>
</feature>
<dbReference type="InterPro" id="IPR005198">
    <property type="entry name" value="Glyco_hydro_76"/>
</dbReference>
<evidence type="ECO:0000256" key="1">
    <source>
        <dbReference type="SAM" id="SignalP"/>
    </source>
</evidence>
<dbReference type="SUPFAM" id="SSF48208">
    <property type="entry name" value="Six-hairpin glycosidases"/>
    <property type="match status" value="1"/>
</dbReference>
<dbReference type="InterPro" id="IPR053169">
    <property type="entry name" value="MUG_Protein"/>
</dbReference>
<comment type="caution">
    <text evidence="2">The sequence shown here is derived from an EMBL/GenBank/DDBJ whole genome shotgun (WGS) entry which is preliminary data.</text>
</comment>
<evidence type="ECO:0008006" key="4">
    <source>
        <dbReference type="Google" id="ProtNLM"/>
    </source>
</evidence>
<keyword evidence="3" id="KW-1185">Reference proteome</keyword>
<feature type="signal peptide" evidence="1">
    <location>
        <begin position="1"/>
        <end position="31"/>
    </location>
</feature>
<dbReference type="EMBL" id="JAUSQZ010000001">
    <property type="protein sequence ID" value="MDP9825804.1"/>
    <property type="molecule type" value="Genomic_DNA"/>
</dbReference>
<gene>
    <name evidence="2" type="ORF">J2S57_001553</name>
</gene>
<dbReference type="PANTHER" id="PTHR47791">
    <property type="entry name" value="MEIOTICALLY UP-REGULATED GENE 191 PROTEIN"/>
    <property type="match status" value="1"/>
</dbReference>